<proteinExistence type="inferred from homology"/>
<dbReference type="InterPro" id="IPR011502">
    <property type="entry name" value="Nucleoporin_Nup85"/>
</dbReference>
<comment type="caution">
    <text evidence="11">The sequence shown here is derived from an EMBL/GenBank/DDBJ whole genome shotgun (WGS) entry which is preliminary data.</text>
</comment>
<keyword evidence="8 9" id="KW-0539">Nucleus</keyword>
<evidence type="ECO:0000256" key="10">
    <source>
        <dbReference type="SAM" id="MobiDB-lite"/>
    </source>
</evidence>
<dbReference type="Pfam" id="PF07575">
    <property type="entry name" value="Nucleopor_Nup85"/>
    <property type="match status" value="1"/>
</dbReference>
<feature type="compositionally biased region" description="Low complexity" evidence="10">
    <location>
        <begin position="124"/>
        <end position="154"/>
    </location>
</feature>
<feature type="compositionally biased region" description="Low complexity" evidence="10">
    <location>
        <begin position="262"/>
        <end position="273"/>
    </location>
</feature>
<evidence type="ECO:0000256" key="9">
    <source>
        <dbReference type="RuleBase" id="RU365073"/>
    </source>
</evidence>
<dbReference type="GO" id="GO:0006606">
    <property type="term" value="P:protein import into nucleus"/>
    <property type="evidence" value="ECO:0007669"/>
    <property type="project" value="TreeGrafter"/>
</dbReference>
<comment type="similarity">
    <text evidence="2 9">Belongs to the nucleoporin Nup85 family.</text>
</comment>
<keyword evidence="4 9" id="KW-0509">mRNA transport</keyword>
<evidence type="ECO:0000256" key="8">
    <source>
        <dbReference type="ARBA" id="ARBA00023242"/>
    </source>
</evidence>
<keyword evidence="5 9" id="KW-0653">Protein transport</keyword>
<dbReference type="OMA" id="WWKILHE"/>
<evidence type="ECO:0000313" key="12">
    <source>
        <dbReference type="Proteomes" id="UP000444721"/>
    </source>
</evidence>
<feature type="region of interest" description="Disordered" evidence="10">
    <location>
        <begin position="61"/>
        <end position="204"/>
    </location>
</feature>
<dbReference type="GO" id="GO:0017056">
    <property type="term" value="F:structural constituent of nuclear pore"/>
    <property type="evidence" value="ECO:0007669"/>
    <property type="project" value="TreeGrafter"/>
</dbReference>
<organism evidence="11 12">
    <name type="scientific">Naegleria fowleri</name>
    <name type="common">Brain eating amoeba</name>
    <dbReference type="NCBI Taxonomy" id="5763"/>
    <lineage>
        <taxon>Eukaryota</taxon>
        <taxon>Discoba</taxon>
        <taxon>Heterolobosea</taxon>
        <taxon>Tetramitia</taxon>
        <taxon>Eutetramitia</taxon>
        <taxon>Vahlkampfiidae</taxon>
        <taxon>Naegleria</taxon>
    </lineage>
</organism>
<comment type="subcellular location">
    <subcellularLocation>
        <location evidence="1 9">Nucleus</location>
        <location evidence="1 9">Nuclear pore complex</location>
    </subcellularLocation>
</comment>
<dbReference type="VEuPathDB" id="AmoebaDB:NF0007420"/>
<reference evidence="11 12" key="1">
    <citation type="journal article" date="2019" name="Sci. Rep.">
        <title>Nanopore sequencing improves the draft genome of the human pathogenic amoeba Naegleria fowleri.</title>
        <authorList>
            <person name="Liechti N."/>
            <person name="Schurch N."/>
            <person name="Bruggmann R."/>
            <person name="Wittwer M."/>
        </authorList>
    </citation>
    <scope>NUCLEOTIDE SEQUENCE [LARGE SCALE GENOMIC DNA]</scope>
    <source>
        <strain evidence="11 12">ATCC 30894</strain>
    </source>
</reference>
<dbReference type="VEuPathDB" id="AmoebaDB:FDP41_002368"/>
<evidence type="ECO:0000256" key="5">
    <source>
        <dbReference type="ARBA" id="ARBA00022927"/>
    </source>
</evidence>
<dbReference type="RefSeq" id="XP_044563261.1">
    <property type="nucleotide sequence ID" value="XM_044705554.1"/>
</dbReference>
<dbReference type="Proteomes" id="UP000444721">
    <property type="component" value="Unassembled WGS sequence"/>
</dbReference>
<evidence type="ECO:0000256" key="6">
    <source>
        <dbReference type="ARBA" id="ARBA00023010"/>
    </source>
</evidence>
<keyword evidence="6 9" id="KW-0811">Translocation</keyword>
<evidence type="ECO:0000256" key="7">
    <source>
        <dbReference type="ARBA" id="ARBA00023132"/>
    </source>
</evidence>
<dbReference type="GO" id="GO:0031080">
    <property type="term" value="C:nuclear pore outer ring"/>
    <property type="evidence" value="ECO:0007669"/>
    <property type="project" value="TreeGrafter"/>
</dbReference>
<dbReference type="AlphaFoldDB" id="A0A6A5BXS0"/>
<sequence>MSNLFGQSAHEFSNFLSNFTPTNTSTTTTTNTQENSAPVLLLGDALPQPKIDFGALLAKRKEESDDFISPPEEGGDVEESGKKTSSSSSSSSANKFGLGFSFGGNKPSSNNGNNEMRDVKETKGGFAFSFGPTPSSSSTNTTSSFQTSFQPSSSLGASSTRIPFSFGAPTSTSSTTTSTTSTPSSLSTKLLTEEKQPEPSIAEVQTPKMVRTQKPPNTISFAKPSLVAPSGLSQFNLPSRKDQEDLLDNNSLRVLDHDLSANNNQQNKNTGNKPPLFFPSTQQSNTVDLNKTAPIQSNFSFNFGIKSGNTFNKESQELFGDNLSVSSSSSSAKPTNSKSIFDDHSSIRSSGSSNSFKSPLTNTDDMEDESIIDKIEYEPQQPSRYEQEELWWKILHESCEMFLFIQDRYSDDKLDKNTLEKSITQFKTILFEGLSKISSFEAYYDIFNAIEIFYFYRFSRGSLLQKLVKWYLKSYIYLTNKDTSDRAIYRQLILGEVPEKIIDTIRDYKSDDLDHMKVNMKDLYRHYEDFFKLLSKKPNILKFKAISATFEEYLDETQHWKIEALKLKRELRTLKDTTREYQFLSECFDIVTGDEDKIVEQSINWLEVMIGLILHKYQRFSDINEIIDLAVHAKDMKDDQDTHSTLEAICLLVIGNELDTTLKSIQEGLSNINDDKSLFKNYWFIAHATNFLFHINTLYQKLYITTNSESFIRNLSFLNSQYLRKLVTKEIIPYYNEIAQYSSLENDLWKVAIDYLSYCASEPQDEIHDIIKRILLNISVSNEYQLDRIYRYIKDTPFTKAVVGHLHLKLGEKCISEKNYATGIYHIYKSNDRDKLESVIREISTTDNLRIVYYGLEEYGCLIDMQEIQWISSFFKILENNEANIHLLPSTLACIPNDELKLELLTSIDLSILKYAQIVAVMSHLEEMEFHFMDLQEMTKQLSIDTLSELRLVLARTLQIKILE</sequence>
<dbReference type="OrthoDB" id="17644at2759"/>
<dbReference type="GO" id="GO:0006406">
    <property type="term" value="P:mRNA export from nucleus"/>
    <property type="evidence" value="ECO:0007669"/>
    <property type="project" value="TreeGrafter"/>
</dbReference>
<keyword evidence="12" id="KW-1185">Reference proteome</keyword>
<feature type="compositionally biased region" description="Low complexity" evidence="10">
    <location>
        <begin position="17"/>
        <end position="32"/>
    </location>
</feature>
<keyword evidence="3 9" id="KW-0813">Transport</keyword>
<protein>
    <recommendedName>
        <fullName evidence="9">Nuclear pore complex protein Nup85</fullName>
    </recommendedName>
</protein>
<evidence type="ECO:0000256" key="3">
    <source>
        <dbReference type="ARBA" id="ARBA00022448"/>
    </source>
</evidence>
<comment type="function">
    <text evidence="9">Functions as a component of the nuclear pore complex (NPC).</text>
</comment>
<feature type="compositionally biased region" description="Low complexity" evidence="10">
    <location>
        <begin position="103"/>
        <end position="114"/>
    </location>
</feature>
<dbReference type="GO" id="GO:0031965">
    <property type="term" value="C:nuclear membrane"/>
    <property type="evidence" value="ECO:0007669"/>
    <property type="project" value="UniProtKB-UniRule"/>
</dbReference>
<dbReference type="PANTHER" id="PTHR13373:SF21">
    <property type="entry name" value="NUCLEAR PORE COMPLEX PROTEIN NUP85"/>
    <property type="match status" value="1"/>
</dbReference>
<feature type="compositionally biased region" description="Low complexity" evidence="10">
    <location>
        <begin position="347"/>
        <end position="358"/>
    </location>
</feature>
<dbReference type="VEuPathDB" id="AmoebaDB:NfTy_042180"/>
<accession>A0A6A5BXS0</accession>
<keyword evidence="7 9" id="KW-0906">Nuclear pore complex</keyword>
<dbReference type="GeneID" id="68109586"/>
<comment type="subunit">
    <text evidence="9">Component of the nuclear pore complex (NPC).</text>
</comment>
<gene>
    <name evidence="11" type="ORF">FDP41_002368</name>
</gene>
<name>A0A6A5BXS0_NAEFO</name>
<keyword evidence="9" id="KW-0472">Membrane</keyword>
<feature type="compositionally biased region" description="Low complexity" evidence="10">
    <location>
        <begin position="170"/>
        <end position="190"/>
    </location>
</feature>
<evidence type="ECO:0000256" key="2">
    <source>
        <dbReference type="ARBA" id="ARBA00005573"/>
    </source>
</evidence>
<evidence type="ECO:0000256" key="1">
    <source>
        <dbReference type="ARBA" id="ARBA00004567"/>
    </source>
</evidence>
<dbReference type="GO" id="GO:0045893">
    <property type="term" value="P:positive regulation of DNA-templated transcription"/>
    <property type="evidence" value="ECO:0007669"/>
    <property type="project" value="TreeGrafter"/>
</dbReference>
<feature type="region of interest" description="Disordered" evidence="10">
    <location>
        <begin position="322"/>
        <end position="364"/>
    </location>
</feature>
<feature type="region of interest" description="Disordered" evidence="10">
    <location>
        <begin position="17"/>
        <end position="44"/>
    </location>
</feature>
<dbReference type="EMBL" id="VFQX01000029">
    <property type="protein sequence ID" value="KAF0978548.1"/>
    <property type="molecule type" value="Genomic_DNA"/>
</dbReference>
<feature type="region of interest" description="Disordered" evidence="10">
    <location>
        <begin position="261"/>
        <end position="283"/>
    </location>
</feature>
<dbReference type="PANTHER" id="PTHR13373">
    <property type="entry name" value="FROUNT PROTEIN-RELATED"/>
    <property type="match status" value="1"/>
</dbReference>
<evidence type="ECO:0000313" key="11">
    <source>
        <dbReference type="EMBL" id="KAF0978548.1"/>
    </source>
</evidence>
<evidence type="ECO:0000256" key="4">
    <source>
        <dbReference type="ARBA" id="ARBA00022816"/>
    </source>
</evidence>